<reference evidence="2 3" key="1">
    <citation type="submission" date="2019-02" db="EMBL/GenBank/DDBJ databases">
        <title>Deep-cultivation of Planctomycetes and their phenomic and genomic characterization uncovers novel biology.</title>
        <authorList>
            <person name="Wiegand S."/>
            <person name="Jogler M."/>
            <person name="Boedeker C."/>
            <person name="Pinto D."/>
            <person name="Vollmers J."/>
            <person name="Rivas-Marin E."/>
            <person name="Kohn T."/>
            <person name="Peeters S.H."/>
            <person name="Heuer A."/>
            <person name="Rast P."/>
            <person name="Oberbeckmann S."/>
            <person name="Bunk B."/>
            <person name="Jeske O."/>
            <person name="Meyerdierks A."/>
            <person name="Storesund J.E."/>
            <person name="Kallscheuer N."/>
            <person name="Luecker S."/>
            <person name="Lage O.M."/>
            <person name="Pohl T."/>
            <person name="Merkel B.J."/>
            <person name="Hornburger P."/>
            <person name="Mueller R.-W."/>
            <person name="Bruemmer F."/>
            <person name="Labrenz M."/>
            <person name="Spormann A.M."/>
            <person name="Op den Camp H."/>
            <person name="Overmann J."/>
            <person name="Amann R."/>
            <person name="Jetten M.S.M."/>
            <person name="Mascher T."/>
            <person name="Medema M.H."/>
            <person name="Devos D.P."/>
            <person name="Kaster A.-K."/>
            <person name="Ovreas L."/>
            <person name="Rohde M."/>
            <person name="Galperin M.Y."/>
            <person name="Jogler C."/>
        </authorList>
    </citation>
    <scope>NUCLEOTIDE SEQUENCE [LARGE SCALE GENOMIC DNA]</scope>
    <source>
        <strain evidence="2 3">FF011L</strain>
    </source>
</reference>
<evidence type="ECO:0000313" key="2">
    <source>
        <dbReference type="EMBL" id="QDS94958.1"/>
    </source>
</evidence>
<gene>
    <name evidence="2" type="ORF">FF011L_37420</name>
</gene>
<organism evidence="2 3">
    <name type="scientific">Roseimaritima multifibrata</name>
    <dbReference type="NCBI Taxonomy" id="1930274"/>
    <lineage>
        <taxon>Bacteria</taxon>
        <taxon>Pseudomonadati</taxon>
        <taxon>Planctomycetota</taxon>
        <taxon>Planctomycetia</taxon>
        <taxon>Pirellulales</taxon>
        <taxon>Pirellulaceae</taxon>
        <taxon>Roseimaritima</taxon>
    </lineage>
</organism>
<dbReference type="KEGG" id="rml:FF011L_37420"/>
<evidence type="ECO:0000313" key="3">
    <source>
        <dbReference type="Proteomes" id="UP000320672"/>
    </source>
</evidence>
<accession>A0A517MJB9</accession>
<dbReference type="AlphaFoldDB" id="A0A517MJB9"/>
<feature type="region of interest" description="Disordered" evidence="1">
    <location>
        <begin position="83"/>
        <end position="103"/>
    </location>
</feature>
<keyword evidence="3" id="KW-1185">Reference proteome</keyword>
<name>A0A517MJB9_9BACT</name>
<protein>
    <submittedName>
        <fullName evidence="2">Uncharacterized protein</fullName>
    </submittedName>
</protein>
<dbReference type="EMBL" id="CP036262">
    <property type="protein sequence ID" value="QDS94958.1"/>
    <property type="molecule type" value="Genomic_DNA"/>
</dbReference>
<evidence type="ECO:0000256" key="1">
    <source>
        <dbReference type="SAM" id="MobiDB-lite"/>
    </source>
</evidence>
<dbReference type="Proteomes" id="UP000320672">
    <property type="component" value="Chromosome"/>
</dbReference>
<feature type="compositionally biased region" description="Basic and acidic residues" evidence="1">
    <location>
        <begin position="92"/>
        <end position="103"/>
    </location>
</feature>
<proteinExistence type="predicted"/>
<sequence length="176" mass="19171">MRFPGALRTNFKSWLHARQAGRGPFLPATLTTYLSHVPRGGELACTSLGETRLRGIAPTWASISRSVRPSLLRLFVAPPLRSSASPRRRVGKHESRRDSTTCDRSDLGIDFPVGSTFVAPPLRGGELACTSLGETRLRGIAPTWASISRSVRPSLLRLLAGIRFRSGDSHPCNLLS</sequence>